<dbReference type="EMBL" id="MF276978">
    <property type="protein sequence ID" value="AWI68266.1"/>
    <property type="molecule type" value="Genomic_DNA"/>
</dbReference>
<geneLocation type="chloroplast" evidence="2"/>
<keyword evidence="2" id="KW-0150">Chloroplast</keyword>
<name>A0A2U8GHY3_9CHLO</name>
<organism evidence="2">
    <name type="scientific">Pediastrum angulosum</name>
    <dbReference type="NCBI Taxonomy" id="271408"/>
    <lineage>
        <taxon>Eukaryota</taxon>
        <taxon>Viridiplantae</taxon>
        <taxon>Chlorophyta</taxon>
        <taxon>core chlorophytes</taxon>
        <taxon>Chlorophyceae</taxon>
        <taxon>CS clade</taxon>
        <taxon>Sphaeropleales</taxon>
        <taxon>Hydrodictyaceae</taxon>
        <taxon>Pediastrum</taxon>
    </lineage>
</organism>
<proteinExistence type="predicted"/>
<evidence type="ECO:0000313" key="2">
    <source>
        <dbReference type="EMBL" id="AWI68266.1"/>
    </source>
</evidence>
<dbReference type="AlphaFoldDB" id="A0A2U8GHY3"/>
<reference evidence="2" key="1">
    <citation type="journal article" date="2018" name="Am. J. Bot.">
        <title>Organellar phylogenomics inform systematics in the green algal family Hydrodictyaceae (Chlorophyceae) and provide clues to the complex evolutionary history of plastid genomes in the green algal tree of life.</title>
        <authorList>
            <person name="McManus H.A."/>
            <person name="Fucikova K."/>
            <person name="Lewis P.O."/>
            <person name="Lewis L.A."/>
            <person name="Karol K.G."/>
        </authorList>
    </citation>
    <scope>NUCLEOTIDE SEQUENCE</scope>
</reference>
<feature type="region of interest" description="Disordered" evidence="1">
    <location>
        <begin position="74"/>
        <end position="102"/>
    </location>
</feature>
<keyword evidence="2" id="KW-0934">Plastid</keyword>
<sequence length="102" mass="11947">MHLAFCLSTLLMRIGFLLLRCFFWNRRFQTRRLRDRGTESAIFDSKLAFSKFSILDLPCSFDSVLQLFASSASPRNLQRNQTANSERTEEPKHQIEVNRSQC</sequence>
<protein>
    <submittedName>
        <fullName evidence="2">Uncharacterized protein</fullName>
    </submittedName>
</protein>
<evidence type="ECO:0000256" key="1">
    <source>
        <dbReference type="SAM" id="MobiDB-lite"/>
    </source>
</evidence>
<accession>A0A2U8GHY3</accession>
<feature type="compositionally biased region" description="Polar residues" evidence="1">
    <location>
        <begin position="74"/>
        <end position="85"/>
    </location>
</feature>
<feature type="compositionally biased region" description="Basic and acidic residues" evidence="1">
    <location>
        <begin position="86"/>
        <end position="96"/>
    </location>
</feature>